<evidence type="ECO:0000313" key="5">
    <source>
        <dbReference type="Proteomes" id="UP000434604"/>
    </source>
</evidence>
<name>A0A7J5PU30_9BACE</name>
<dbReference type="AlphaFoldDB" id="A0A7J5PU30"/>
<gene>
    <name evidence="4" type="ORF">GA398_16320</name>
</gene>
<dbReference type="InterPro" id="IPR009057">
    <property type="entry name" value="Homeodomain-like_sf"/>
</dbReference>
<dbReference type="GO" id="GO:0043565">
    <property type="term" value="F:sequence-specific DNA binding"/>
    <property type="evidence" value="ECO:0007669"/>
    <property type="project" value="InterPro"/>
</dbReference>
<dbReference type="Gene3D" id="1.10.10.60">
    <property type="entry name" value="Homeodomain-like"/>
    <property type="match status" value="1"/>
</dbReference>
<sequence>MYQSGFMNRSHFYKEFTKRMGMVPKDYRFA</sequence>
<evidence type="ECO:0000256" key="1">
    <source>
        <dbReference type="ARBA" id="ARBA00023015"/>
    </source>
</evidence>
<dbReference type="EMBL" id="WDED01000026">
    <property type="protein sequence ID" value="KAB6146131.1"/>
    <property type="molecule type" value="Genomic_DNA"/>
</dbReference>
<evidence type="ECO:0000256" key="2">
    <source>
        <dbReference type="ARBA" id="ARBA00023163"/>
    </source>
</evidence>
<feature type="domain" description="HTH araC/xylS-type" evidence="3">
    <location>
        <begin position="1"/>
        <end position="30"/>
    </location>
</feature>
<keyword evidence="1" id="KW-0805">Transcription regulation</keyword>
<accession>A0A7J5PU30</accession>
<dbReference type="RefSeq" id="WP_151935161.1">
    <property type="nucleotide sequence ID" value="NZ_CP042282.1"/>
</dbReference>
<organism evidence="4 5">
    <name type="scientific">Bacteroides xylanisolvens</name>
    <dbReference type="NCBI Taxonomy" id="371601"/>
    <lineage>
        <taxon>Bacteria</taxon>
        <taxon>Pseudomonadati</taxon>
        <taxon>Bacteroidota</taxon>
        <taxon>Bacteroidia</taxon>
        <taxon>Bacteroidales</taxon>
        <taxon>Bacteroidaceae</taxon>
        <taxon>Bacteroides</taxon>
    </lineage>
</organism>
<dbReference type="PROSITE" id="PS01124">
    <property type="entry name" value="HTH_ARAC_FAMILY_2"/>
    <property type="match status" value="1"/>
</dbReference>
<keyword evidence="2" id="KW-0804">Transcription</keyword>
<evidence type="ECO:0000313" key="4">
    <source>
        <dbReference type="EMBL" id="KAB6146131.1"/>
    </source>
</evidence>
<proteinExistence type="predicted"/>
<reference evidence="4 5" key="1">
    <citation type="journal article" date="2019" name="Nat. Med.">
        <title>A library of human gut bacterial isolates paired with longitudinal multiomics data enables mechanistic microbiome research.</title>
        <authorList>
            <person name="Poyet M."/>
            <person name="Groussin M."/>
            <person name="Gibbons S.M."/>
            <person name="Avila-Pacheco J."/>
            <person name="Jiang X."/>
            <person name="Kearney S.M."/>
            <person name="Perrotta A.R."/>
            <person name="Berdy B."/>
            <person name="Zhao S."/>
            <person name="Lieberman T.D."/>
            <person name="Swanson P.K."/>
            <person name="Smith M."/>
            <person name="Roesemann S."/>
            <person name="Alexander J.E."/>
            <person name="Rich S.A."/>
            <person name="Livny J."/>
            <person name="Vlamakis H."/>
            <person name="Clish C."/>
            <person name="Bullock K."/>
            <person name="Deik A."/>
            <person name="Scott J."/>
            <person name="Pierce K.A."/>
            <person name="Xavier R.J."/>
            <person name="Alm E.J."/>
        </authorList>
    </citation>
    <scope>NUCLEOTIDE SEQUENCE [LARGE SCALE GENOMIC DNA]</scope>
    <source>
        <strain evidence="4 5">BIOML-A58</strain>
    </source>
</reference>
<dbReference type="Proteomes" id="UP000434604">
    <property type="component" value="Unassembled WGS sequence"/>
</dbReference>
<comment type="caution">
    <text evidence="4">The sequence shown here is derived from an EMBL/GenBank/DDBJ whole genome shotgun (WGS) entry which is preliminary data.</text>
</comment>
<dbReference type="Pfam" id="PF00165">
    <property type="entry name" value="HTH_AraC"/>
    <property type="match status" value="1"/>
</dbReference>
<dbReference type="GO" id="GO:0003700">
    <property type="term" value="F:DNA-binding transcription factor activity"/>
    <property type="evidence" value="ECO:0007669"/>
    <property type="project" value="InterPro"/>
</dbReference>
<evidence type="ECO:0000259" key="3">
    <source>
        <dbReference type="PROSITE" id="PS01124"/>
    </source>
</evidence>
<protein>
    <recommendedName>
        <fullName evidence="3">HTH araC/xylS-type domain-containing protein</fullName>
    </recommendedName>
</protein>
<dbReference type="SUPFAM" id="SSF46689">
    <property type="entry name" value="Homeodomain-like"/>
    <property type="match status" value="1"/>
</dbReference>
<dbReference type="InterPro" id="IPR018060">
    <property type="entry name" value="HTH_AraC"/>
</dbReference>